<dbReference type="Proteomes" id="UP000198741">
    <property type="component" value="Chromosome I"/>
</dbReference>
<evidence type="ECO:0000259" key="2">
    <source>
        <dbReference type="Pfam" id="PF10756"/>
    </source>
</evidence>
<dbReference type="EMBL" id="LT629710">
    <property type="protein sequence ID" value="SDO28341.1"/>
    <property type="molecule type" value="Genomic_DNA"/>
</dbReference>
<evidence type="ECO:0000256" key="1">
    <source>
        <dbReference type="SAM" id="Phobius"/>
    </source>
</evidence>
<dbReference type="RefSeq" id="WP_090474341.1">
    <property type="nucleotide sequence ID" value="NZ_LT629710.1"/>
</dbReference>
<dbReference type="InterPro" id="IPR019692">
    <property type="entry name" value="CFP-6_PH"/>
</dbReference>
<keyword evidence="1" id="KW-1133">Transmembrane helix</keyword>
<feature type="transmembrane region" description="Helical" evidence="1">
    <location>
        <begin position="12"/>
        <end position="30"/>
    </location>
</feature>
<dbReference type="OrthoDB" id="5148800at2"/>
<sequence length="202" mass="21801">MRSVFRPSFGRVMTVVFAGLGAVALVMTLISDGSRAALLLAPWDALAVGLVWAIYWRPEVAVDDGGVRVVNVLRTIDLPWPSIQRIDTKWALTLFTHYGKVTAWAAPAPGGLASRMAGRHDLKGLPESTFGPGDSIRPGDLPGSPSGSAALVVRRRWEELRDAGHLDDPKIEFEAPPSFWHYRTILVGAVLVLLGLLSSVLA</sequence>
<organism evidence="3 4">
    <name type="scientific">Nakamurella panacisegetis</name>
    <dbReference type="NCBI Taxonomy" id="1090615"/>
    <lineage>
        <taxon>Bacteria</taxon>
        <taxon>Bacillati</taxon>
        <taxon>Actinomycetota</taxon>
        <taxon>Actinomycetes</taxon>
        <taxon>Nakamurellales</taxon>
        <taxon>Nakamurellaceae</taxon>
        <taxon>Nakamurella</taxon>
    </lineage>
</organism>
<keyword evidence="1" id="KW-0472">Membrane</keyword>
<keyword evidence="1" id="KW-0812">Transmembrane</keyword>
<dbReference type="STRING" id="1090615.SAMN04515671_0429"/>
<feature type="transmembrane region" description="Helical" evidence="1">
    <location>
        <begin position="180"/>
        <end position="201"/>
    </location>
</feature>
<accession>A0A1H0IB69</accession>
<dbReference type="Pfam" id="PF10756">
    <property type="entry name" value="bPH_6"/>
    <property type="match status" value="1"/>
</dbReference>
<name>A0A1H0IB69_9ACTN</name>
<dbReference type="AlphaFoldDB" id="A0A1H0IB69"/>
<gene>
    <name evidence="3" type="ORF">SAMN04515671_0429</name>
</gene>
<reference evidence="3 4" key="1">
    <citation type="submission" date="2016-10" db="EMBL/GenBank/DDBJ databases">
        <authorList>
            <person name="de Groot N.N."/>
        </authorList>
    </citation>
    <scope>NUCLEOTIDE SEQUENCE [LARGE SCALE GENOMIC DNA]</scope>
    <source>
        <strain evidence="4">P4-7,KCTC 19426,CECT 7604</strain>
    </source>
</reference>
<protein>
    <submittedName>
        <fullName evidence="3">PH domain-containing protein</fullName>
    </submittedName>
</protein>
<feature type="domain" description="Low molecular weight protein antigen 6 PH" evidence="2">
    <location>
        <begin position="57"/>
        <end position="94"/>
    </location>
</feature>
<evidence type="ECO:0000313" key="4">
    <source>
        <dbReference type="Proteomes" id="UP000198741"/>
    </source>
</evidence>
<keyword evidence="4" id="KW-1185">Reference proteome</keyword>
<evidence type="ECO:0000313" key="3">
    <source>
        <dbReference type="EMBL" id="SDO28341.1"/>
    </source>
</evidence>
<proteinExistence type="predicted"/>